<evidence type="ECO:0000313" key="4">
    <source>
        <dbReference type="Proteomes" id="UP000321947"/>
    </source>
</evidence>
<dbReference type="EMBL" id="SSTE01015921">
    <property type="protein sequence ID" value="KAA0042594.1"/>
    <property type="molecule type" value="Genomic_DNA"/>
</dbReference>
<dbReference type="Proteomes" id="UP000321947">
    <property type="component" value="Unassembled WGS sequence"/>
</dbReference>
<organism evidence="2 4">
    <name type="scientific">Cucumis melo var. makuwa</name>
    <name type="common">Oriental melon</name>
    <dbReference type="NCBI Taxonomy" id="1194695"/>
    <lineage>
        <taxon>Eukaryota</taxon>
        <taxon>Viridiplantae</taxon>
        <taxon>Streptophyta</taxon>
        <taxon>Embryophyta</taxon>
        <taxon>Tracheophyta</taxon>
        <taxon>Spermatophyta</taxon>
        <taxon>Magnoliopsida</taxon>
        <taxon>eudicotyledons</taxon>
        <taxon>Gunneridae</taxon>
        <taxon>Pentapetalae</taxon>
        <taxon>rosids</taxon>
        <taxon>fabids</taxon>
        <taxon>Cucurbitales</taxon>
        <taxon>Cucurbitaceae</taxon>
        <taxon>Benincaseae</taxon>
        <taxon>Cucumis</taxon>
    </lineage>
</organism>
<sequence length="96" mass="10846">MLHNEAWKQCTLLGFNSLNTASTVVRSHGQSQEVKAATLLHKAMEYDTNNRRRFQKGAIDIDYNYFVTLTPSKVAIAATLLHKATEYETTHNGEHP</sequence>
<dbReference type="Proteomes" id="UP000321393">
    <property type="component" value="Unassembled WGS sequence"/>
</dbReference>
<gene>
    <name evidence="2" type="ORF">E5676_scaffold376G00940</name>
    <name evidence="1" type="ORF">E6C27_scaffold44G00900</name>
</gene>
<dbReference type="EMBL" id="SSTD01013643">
    <property type="protein sequence ID" value="TYK05997.1"/>
    <property type="molecule type" value="Genomic_DNA"/>
</dbReference>
<evidence type="ECO:0000313" key="1">
    <source>
        <dbReference type="EMBL" id="KAA0042594.1"/>
    </source>
</evidence>
<reference evidence="3 4" key="1">
    <citation type="submission" date="2019-08" db="EMBL/GenBank/DDBJ databases">
        <title>Draft genome sequences of two oriental melons (Cucumis melo L. var makuwa).</title>
        <authorList>
            <person name="Kwon S.-Y."/>
        </authorList>
    </citation>
    <scope>NUCLEOTIDE SEQUENCE [LARGE SCALE GENOMIC DNA]</scope>
    <source>
        <strain evidence="4">cv. Chang Bougi</strain>
        <strain evidence="3">cv. SW 3</strain>
        <tissue evidence="2">Leaf</tissue>
    </source>
</reference>
<evidence type="ECO:0000313" key="3">
    <source>
        <dbReference type="Proteomes" id="UP000321393"/>
    </source>
</evidence>
<accession>A0A5D3C2D4</accession>
<dbReference type="OrthoDB" id="1750032at2759"/>
<name>A0A5D3C2D4_CUCMM</name>
<comment type="caution">
    <text evidence="2">The sequence shown here is derived from an EMBL/GenBank/DDBJ whole genome shotgun (WGS) entry which is preliminary data.</text>
</comment>
<proteinExistence type="predicted"/>
<dbReference type="AlphaFoldDB" id="A0A5D3C2D4"/>
<evidence type="ECO:0000313" key="2">
    <source>
        <dbReference type="EMBL" id="TYK05997.1"/>
    </source>
</evidence>
<protein>
    <submittedName>
        <fullName evidence="2">Uncharacterized protein</fullName>
    </submittedName>
</protein>